<keyword evidence="2" id="KW-1185">Reference proteome</keyword>
<name>A0ABS3P5I5_9BACI</name>
<proteinExistence type="predicted"/>
<comment type="caution">
    <text evidence="1">The sequence shown here is derived from an EMBL/GenBank/DDBJ whole genome shotgun (WGS) entry which is preliminary data.</text>
</comment>
<accession>A0ABS3P5I5</accession>
<evidence type="ECO:0000313" key="1">
    <source>
        <dbReference type="EMBL" id="MBO1628375.1"/>
    </source>
</evidence>
<organism evidence="1 2">
    <name type="scientific">Bacillus arachidis</name>
    <dbReference type="NCBI Taxonomy" id="2819290"/>
    <lineage>
        <taxon>Bacteria</taxon>
        <taxon>Bacillati</taxon>
        <taxon>Bacillota</taxon>
        <taxon>Bacilli</taxon>
        <taxon>Bacillales</taxon>
        <taxon>Bacillaceae</taxon>
        <taxon>Bacillus</taxon>
    </lineage>
</organism>
<dbReference type="EMBL" id="JAGDQJ010000043">
    <property type="protein sequence ID" value="MBO1628375.1"/>
    <property type="molecule type" value="Genomic_DNA"/>
</dbReference>
<reference evidence="1 2" key="1">
    <citation type="submission" date="2021-03" db="EMBL/GenBank/DDBJ databases">
        <title>Identification of novel Bacillus strains.</title>
        <authorList>
            <person name="Xiao Z."/>
            <person name="Li Y."/>
            <person name="Shen J."/>
        </authorList>
    </citation>
    <scope>NUCLEOTIDE SEQUENCE [LARGE SCALE GENOMIC DNA]</scope>
    <source>
        <strain evidence="1 2">SY8</strain>
    </source>
</reference>
<dbReference type="Proteomes" id="UP000677611">
    <property type="component" value="Unassembled WGS sequence"/>
</dbReference>
<dbReference type="RefSeq" id="WP_208019418.1">
    <property type="nucleotide sequence ID" value="NZ_JAGDQJ010000043.1"/>
</dbReference>
<gene>
    <name evidence="1" type="ORF">J4P90_24880</name>
</gene>
<sequence>MEKFYSLCLQGDIKSAMKYLSSIHPKTNEIIKIEKCFINRFFTTDYKEESLTEDEWINKVILIYNNYFRSVLIDPKSNGNAEFTLKEELANLLQVSITLNIEIIEKKLKDAFMKKGFYFLGGVTPPYRGPYIWKNMKTMHFDVELPSTSQSVTVHMMSDFLLESWISFATCENKTVGGWAKGDGLYCNSKCYKNLQEEVFQISFLKHEAQHLSDYVHFPNLEPKDLEYRAKLVELIYSKDHTTLSKFLLQAENDLAFPHPYASYLIIRNLSNVLFNEHFQSNLNTWFEKDYEDISSLSLDLFKKSTSELKWKYNRGHLTSPSS</sequence>
<evidence type="ECO:0000313" key="2">
    <source>
        <dbReference type="Proteomes" id="UP000677611"/>
    </source>
</evidence>
<protein>
    <submittedName>
        <fullName evidence="1">Uncharacterized protein</fullName>
    </submittedName>
</protein>